<evidence type="ECO:0000259" key="3">
    <source>
        <dbReference type="Pfam" id="PF12850"/>
    </source>
</evidence>
<dbReference type="InterPro" id="IPR000979">
    <property type="entry name" value="Phosphodiesterase_MJ0936/Vps29"/>
</dbReference>
<evidence type="ECO:0000313" key="5">
    <source>
        <dbReference type="Proteomes" id="UP000189681"/>
    </source>
</evidence>
<dbReference type="Pfam" id="PF12850">
    <property type="entry name" value="Metallophos_2"/>
    <property type="match status" value="1"/>
</dbReference>
<evidence type="ECO:0000256" key="2">
    <source>
        <dbReference type="RuleBase" id="RU362039"/>
    </source>
</evidence>
<dbReference type="PANTHER" id="PTHR42850:SF2">
    <property type="entry name" value="BLL5683 PROTEIN"/>
    <property type="match status" value="1"/>
</dbReference>
<proteinExistence type="inferred from homology"/>
<dbReference type="EMBL" id="AYTS01000126">
    <property type="protein sequence ID" value="OOP55676.1"/>
    <property type="molecule type" value="Genomic_DNA"/>
</dbReference>
<dbReference type="InterPro" id="IPR050126">
    <property type="entry name" value="Ap4A_hydrolase"/>
</dbReference>
<dbReference type="PIRSF" id="PIRSF000883">
    <property type="entry name" value="Pesterase_MJ0912"/>
    <property type="match status" value="1"/>
</dbReference>
<dbReference type="GO" id="GO:0016791">
    <property type="term" value="F:phosphatase activity"/>
    <property type="evidence" value="ECO:0007669"/>
    <property type="project" value="TreeGrafter"/>
</dbReference>
<organism evidence="4 5">
    <name type="scientific">Candidatus Brocadia carolinensis</name>
    <dbReference type="NCBI Taxonomy" id="1004156"/>
    <lineage>
        <taxon>Bacteria</taxon>
        <taxon>Pseudomonadati</taxon>
        <taxon>Planctomycetota</taxon>
        <taxon>Candidatus Brocadiia</taxon>
        <taxon>Candidatus Brocadiales</taxon>
        <taxon>Candidatus Brocadiaceae</taxon>
        <taxon>Candidatus Brocadia</taxon>
    </lineage>
</organism>
<sequence length="232" mass="25776">MKILVISDIHGNLAALDAVTERADMVFCLGDLVNYGPYPRLCMERIRGFANTVVIRGNHDNAIGRDADCRCSVKYRELSDAGKAFTMVVLNDEEKDYLGNLPIVTVLEVEGKKFLLSHGSPDGDLYKYLRPDVSDEQWESELKDVSADFVFLGHTHFPMVRMIRGVTVVNPGSVGQPRDGIPAASYAIWEDGRIEIKRVHYDIEATIKGLRGTNIPSHLISTLAKIIREGGM</sequence>
<accession>A0A1V4ARE6</accession>
<comment type="caution">
    <text evidence="4">The sequence shown here is derived from an EMBL/GenBank/DDBJ whole genome shotgun (WGS) entry which is preliminary data.</text>
</comment>
<name>A0A1V4ARE6_9BACT</name>
<dbReference type="InterPro" id="IPR011152">
    <property type="entry name" value="Pesterase_MJ0912"/>
</dbReference>
<dbReference type="SUPFAM" id="SSF56300">
    <property type="entry name" value="Metallo-dependent phosphatases"/>
    <property type="match status" value="1"/>
</dbReference>
<dbReference type="GO" id="GO:0046872">
    <property type="term" value="F:metal ion binding"/>
    <property type="evidence" value="ECO:0007669"/>
    <property type="project" value="UniProtKB-KW"/>
</dbReference>
<evidence type="ECO:0000313" key="4">
    <source>
        <dbReference type="EMBL" id="OOP55676.1"/>
    </source>
</evidence>
<comment type="similarity">
    <text evidence="1 2">Belongs to the metallophosphoesterase superfamily. YfcE family.</text>
</comment>
<dbReference type="GO" id="GO:0005737">
    <property type="term" value="C:cytoplasm"/>
    <property type="evidence" value="ECO:0007669"/>
    <property type="project" value="TreeGrafter"/>
</dbReference>
<feature type="domain" description="Calcineurin-like phosphoesterase" evidence="3">
    <location>
        <begin position="1"/>
        <end position="189"/>
    </location>
</feature>
<protein>
    <recommendedName>
        <fullName evidence="2">Phosphoesterase</fullName>
        <ecNumber evidence="2">3.1.4.-</ecNumber>
    </recommendedName>
</protein>
<keyword evidence="2" id="KW-0479">Metal-binding</keyword>
<dbReference type="NCBIfam" id="TIGR00040">
    <property type="entry name" value="yfcE"/>
    <property type="match status" value="1"/>
</dbReference>
<dbReference type="AlphaFoldDB" id="A0A1V4ARE6"/>
<dbReference type="InterPro" id="IPR024654">
    <property type="entry name" value="Calcineurin-like_PHP_lpxH"/>
</dbReference>
<dbReference type="EC" id="3.1.4.-" evidence="2"/>
<dbReference type="Proteomes" id="UP000189681">
    <property type="component" value="Unassembled WGS sequence"/>
</dbReference>
<gene>
    <name evidence="4" type="ORF">AYP45_13605</name>
</gene>
<dbReference type="InterPro" id="IPR029052">
    <property type="entry name" value="Metallo-depent_PP-like"/>
</dbReference>
<dbReference type="Gene3D" id="3.60.21.10">
    <property type="match status" value="1"/>
</dbReference>
<reference evidence="4 5" key="1">
    <citation type="journal article" date="2017" name="Water Res.">
        <title>Discovery and metagenomic analysis of an anammox bacterial enrichment related to Candidatus "Brocadia caroliniensis" in a full-scale glycerol-fed nitritation-denitritation separate centrate treatment process.</title>
        <authorList>
            <person name="Park H."/>
            <person name="Brotto A.C."/>
            <person name="van Loosdrecht M.C."/>
            <person name="Chandran K."/>
        </authorList>
    </citation>
    <scope>NUCLEOTIDE SEQUENCE [LARGE SCALE GENOMIC DNA]</scope>
    <source>
        <strain evidence="4">26THWARD</strain>
    </source>
</reference>
<dbReference type="STRING" id="1004156.AYP45_13605"/>
<dbReference type="PANTHER" id="PTHR42850">
    <property type="entry name" value="METALLOPHOSPHOESTERASE"/>
    <property type="match status" value="1"/>
</dbReference>
<evidence type="ECO:0000256" key="1">
    <source>
        <dbReference type="ARBA" id="ARBA00008950"/>
    </source>
</evidence>
<comment type="cofactor">
    <cofactor evidence="2">
        <name>a divalent metal cation</name>
        <dbReference type="ChEBI" id="CHEBI:60240"/>
    </cofactor>
</comment>